<feature type="compositionally biased region" description="Polar residues" evidence="1">
    <location>
        <begin position="314"/>
        <end position="325"/>
    </location>
</feature>
<feature type="compositionally biased region" description="Low complexity" evidence="1">
    <location>
        <begin position="28"/>
        <end position="38"/>
    </location>
</feature>
<feature type="compositionally biased region" description="Polar residues" evidence="1">
    <location>
        <begin position="51"/>
        <end position="81"/>
    </location>
</feature>
<dbReference type="PANTHER" id="PTHR36819:SF1">
    <property type="entry name" value="REGULATOR OF PHOSPHOLIPASE D SRF1"/>
    <property type="match status" value="1"/>
</dbReference>
<dbReference type="RefSeq" id="XP_025346708.1">
    <property type="nucleotide sequence ID" value="XM_025493878.1"/>
</dbReference>
<dbReference type="PANTHER" id="PTHR36819">
    <property type="entry name" value="REGULATOR OF PHOSPHOLIPASE D SRF1"/>
    <property type="match status" value="1"/>
</dbReference>
<feature type="compositionally biased region" description="Polar residues" evidence="1">
    <location>
        <begin position="1"/>
        <end position="12"/>
    </location>
</feature>
<protein>
    <submittedName>
        <fullName evidence="3">Uncharacterized protein</fullName>
    </submittedName>
</protein>
<sequence>MPSSTTQIQFDESSLAAPSLDRRQRTMSGSTSAAKAGPSAPPPLGGGDQMAKQNSRSSVRSDNMVNSGDVASTSAVTTWQPSKKKDKRTVVTTPAWAQPEPSGPPRTPTSAGSSSASTRDPALNLYRSRSPTPAVGWQSPRPAKGSKSATQKEEEAAISAGTSGVAPDQAHSRFWTFTLPPKYRSRLQEHPFKRTKSEVDRHPGGGGGADAAYRDGEQAHSPRRDSSSDSSSEDSDGEPRSPPAVHETRSHNRGEEKLQRRIERLKRRSTEGMGRVDASAGAAAGLGGQDSLVSWRKRQQAGAGASRSPAPETSPDNSSNGNVDTSSRRYGADMPDVEAAAGNEGPSERREYEQGDEGPVESDHQMQLTMPPKAERSFTRRQDLLPGWDSPWRPEEMHGLGAIDIGGYTFTGGDDFYPRTTSRVDRSKKKYSSTSMMMARRKGRKGRSTDANGPSAGHSGRSSAASAKEKGSGPRETWLRDKWEQWQDFLMRNPFVPLLFRAINFSFTTATLAVAIRLYMILHSEGAADSVGASPVVAIIFAPLSLIHVASQVWLEYFSRPIGLWAVKSKLSYQLIELVFISLWSAELALTFDNYATSSLNCVGWYSSSSSCSISNGSPLKTPSLKPTICSYQAAFIGLTFTTLVAYTSVFAVSLFRTVVR</sequence>
<feature type="transmembrane region" description="Helical" evidence="2">
    <location>
        <begin position="498"/>
        <end position="519"/>
    </location>
</feature>
<dbReference type="Proteomes" id="UP000245942">
    <property type="component" value="Unassembled WGS sequence"/>
</dbReference>
<accession>A0A316U416</accession>
<dbReference type="AlphaFoldDB" id="A0A316U416"/>
<feature type="compositionally biased region" description="Low complexity" evidence="1">
    <location>
        <begin position="453"/>
        <end position="466"/>
    </location>
</feature>
<evidence type="ECO:0000313" key="4">
    <source>
        <dbReference type="Proteomes" id="UP000245942"/>
    </source>
</evidence>
<dbReference type="GeneID" id="37015612"/>
<dbReference type="GO" id="GO:0071944">
    <property type="term" value="C:cell periphery"/>
    <property type="evidence" value="ECO:0007669"/>
    <property type="project" value="TreeGrafter"/>
</dbReference>
<dbReference type="InterPro" id="IPR037737">
    <property type="entry name" value="Srf1"/>
</dbReference>
<feature type="transmembrane region" description="Helical" evidence="2">
    <location>
        <begin position="634"/>
        <end position="656"/>
    </location>
</feature>
<proteinExistence type="predicted"/>
<organism evidence="3 4">
    <name type="scientific">Pseudomicrostroma glucosiphilum</name>
    <dbReference type="NCBI Taxonomy" id="1684307"/>
    <lineage>
        <taxon>Eukaryota</taxon>
        <taxon>Fungi</taxon>
        <taxon>Dikarya</taxon>
        <taxon>Basidiomycota</taxon>
        <taxon>Ustilaginomycotina</taxon>
        <taxon>Exobasidiomycetes</taxon>
        <taxon>Microstromatales</taxon>
        <taxon>Microstromatales incertae sedis</taxon>
        <taxon>Pseudomicrostroma</taxon>
    </lineage>
</organism>
<keyword evidence="2" id="KW-0472">Membrane</keyword>
<feature type="transmembrane region" description="Helical" evidence="2">
    <location>
        <begin position="531"/>
        <end position="551"/>
    </location>
</feature>
<evidence type="ECO:0000313" key="3">
    <source>
        <dbReference type="EMBL" id="PWN19548.1"/>
    </source>
</evidence>
<feature type="compositionally biased region" description="Basic and acidic residues" evidence="1">
    <location>
        <begin position="373"/>
        <end position="383"/>
    </location>
</feature>
<name>A0A316U416_9BASI</name>
<evidence type="ECO:0000256" key="2">
    <source>
        <dbReference type="SAM" id="Phobius"/>
    </source>
</evidence>
<keyword evidence="4" id="KW-1185">Reference proteome</keyword>
<evidence type="ECO:0000256" key="1">
    <source>
        <dbReference type="SAM" id="MobiDB-lite"/>
    </source>
</evidence>
<feature type="compositionally biased region" description="Basic and acidic residues" evidence="1">
    <location>
        <begin position="467"/>
        <end position="476"/>
    </location>
</feature>
<keyword evidence="2" id="KW-1133">Transmembrane helix</keyword>
<feature type="region of interest" description="Disordered" evidence="1">
    <location>
        <begin position="419"/>
        <end position="476"/>
    </location>
</feature>
<feature type="compositionally biased region" description="Basic and acidic residues" evidence="1">
    <location>
        <begin position="186"/>
        <end position="203"/>
    </location>
</feature>
<reference evidence="3 4" key="1">
    <citation type="journal article" date="2018" name="Mol. Biol. Evol.">
        <title>Broad Genomic Sampling Reveals a Smut Pathogenic Ancestry of the Fungal Clade Ustilaginomycotina.</title>
        <authorList>
            <person name="Kijpornyongpan T."/>
            <person name="Mondo S.J."/>
            <person name="Barry K."/>
            <person name="Sandor L."/>
            <person name="Lee J."/>
            <person name="Lipzen A."/>
            <person name="Pangilinan J."/>
            <person name="LaButti K."/>
            <person name="Hainaut M."/>
            <person name="Henrissat B."/>
            <person name="Grigoriev I.V."/>
            <person name="Spatafora J.W."/>
            <person name="Aime M.C."/>
        </authorList>
    </citation>
    <scope>NUCLEOTIDE SEQUENCE [LARGE SCALE GENOMIC DNA]</scope>
    <source>
        <strain evidence="3 4">MCA 4718</strain>
    </source>
</reference>
<feature type="region of interest" description="Disordered" evidence="1">
    <location>
        <begin position="1"/>
        <end position="387"/>
    </location>
</feature>
<dbReference type="EMBL" id="KZ819331">
    <property type="protein sequence ID" value="PWN19548.1"/>
    <property type="molecule type" value="Genomic_DNA"/>
</dbReference>
<gene>
    <name evidence="3" type="ORF">BCV69DRAFT_294695</name>
</gene>
<feature type="compositionally biased region" description="Basic and acidic residues" evidence="1">
    <location>
        <begin position="246"/>
        <end position="262"/>
    </location>
</feature>
<keyword evidence="2" id="KW-0812">Transmembrane</keyword>
<dbReference type="GO" id="GO:0000324">
    <property type="term" value="C:fungal-type vacuole"/>
    <property type="evidence" value="ECO:0007669"/>
    <property type="project" value="TreeGrafter"/>
</dbReference>
<dbReference type="OrthoDB" id="1436450at2759"/>
<feature type="compositionally biased region" description="Basic and acidic residues" evidence="1">
    <location>
        <begin position="212"/>
        <end position="227"/>
    </location>
</feature>
<feature type="compositionally biased region" description="Low complexity" evidence="1">
    <location>
        <begin position="108"/>
        <end position="119"/>
    </location>
</feature>